<dbReference type="EMBL" id="BCMY01000003">
    <property type="protein sequence ID" value="GAQ38562.1"/>
    <property type="molecule type" value="Genomic_DNA"/>
</dbReference>
<name>A0A100IC75_ASPNG</name>
<keyword evidence="1" id="KW-0732">Signal</keyword>
<feature type="chain" id="PRO_5007087312" evidence="1">
    <location>
        <begin position="23"/>
        <end position="157"/>
    </location>
</feature>
<sequence length="157" mass="16778">MHNKFIVSGISVAAISLLPSCPAPPIASPIITGLAAPLAGNLLMIGLNGNVKRAEVNGEVLFKRQSWPGVPDYNIQMCHDANIDRSMTVTQTSTSSLRNENVAAECMNHATLFTEEGTPSPCGSACLEYLNLSTEDYQKLMEIINNLLSYAAAIALL</sequence>
<feature type="signal peptide" evidence="1">
    <location>
        <begin position="1"/>
        <end position="22"/>
    </location>
</feature>
<dbReference type="AlphaFoldDB" id="A0A100IC75"/>
<evidence type="ECO:0000256" key="1">
    <source>
        <dbReference type="SAM" id="SignalP"/>
    </source>
</evidence>
<evidence type="ECO:0000313" key="2">
    <source>
        <dbReference type="EMBL" id="GAQ38562.1"/>
    </source>
</evidence>
<gene>
    <name evidence="2" type="ORF">ABL_02724</name>
</gene>
<protein>
    <submittedName>
        <fullName evidence="2">Uncharacterized protein</fullName>
    </submittedName>
</protein>
<organism evidence="2 3">
    <name type="scientific">Aspergillus niger</name>
    <dbReference type="NCBI Taxonomy" id="5061"/>
    <lineage>
        <taxon>Eukaryota</taxon>
        <taxon>Fungi</taxon>
        <taxon>Dikarya</taxon>
        <taxon>Ascomycota</taxon>
        <taxon>Pezizomycotina</taxon>
        <taxon>Eurotiomycetes</taxon>
        <taxon>Eurotiomycetidae</taxon>
        <taxon>Eurotiales</taxon>
        <taxon>Aspergillaceae</taxon>
        <taxon>Aspergillus</taxon>
        <taxon>Aspergillus subgen. Circumdati</taxon>
    </lineage>
</organism>
<dbReference type="Proteomes" id="UP000068243">
    <property type="component" value="Unassembled WGS sequence"/>
</dbReference>
<comment type="caution">
    <text evidence="2">The sequence shown here is derived from an EMBL/GenBank/DDBJ whole genome shotgun (WGS) entry which is preliminary data.</text>
</comment>
<proteinExistence type="predicted"/>
<reference evidence="3" key="1">
    <citation type="journal article" date="2016" name="Genome Announc.">
        <title>Draft genome sequence of Aspergillus niger strain An76.</title>
        <authorList>
            <person name="Gong W."/>
            <person name="Cheng Z."/>
            <person name="Zhang H."/>
            <person name="Liu L."/>
            <person name="Gao P."/>
            <person name="Wang L."/>
        </authorList>
    </citation>
    <scope>NUCLEOTIDE SEQUENCE [LARGE SCALE GENOMIC DNA]</scope>
    <source>
        <strain evidence="3">An76</strain>
    </source>
</reference>
<accession>A0A100IC75</accession>
<evidence type="ECO:0000313" key="3">
    <source>
        <dbReference type="Proteomes" id="UP000068243"/>
    </source>
</evidence>
<dbReference type="OMA" id="MIPSCPA"/>
<dbReference type="OrthoDB" id="4161406at2759"/>